<feature type="domain" description="N-acetyltransferase" evidence="1">
    <location>
        <begin position="3"/>
        <end position="155"/>
    </location>
</feature>
<dbReference type="InterPro" id="IPR016181">
    <property type="entry name" value="Acyl_CoA_acyltransferase"/>
</dbReference>
<gene>
    <name evidence="2" type="ORF">ICN82_01160</name>
</gene>
<dbReference type="RefSeq" id="WP_193178996.1">
    <property type="nucleotide sequence ID" value="NZ_JACVXA010000003.1"/>
</dbReference>
<organism evidence="2 3">
    <name type="scientific">Mangrovicoccus algicola</name>
    <dbReference type="NCBI Taxonomy" id="2771008"/>
    <lineage>
        <taxon>Bacteria</taxon>
        <taxon>Pseudomonadati</taxon>
        <taxon>Pseudomonadota</taxon>
        <taxon>Alphaproteobacteria</taxon>
        <taxon>Rhodobacterales</taxon>
        <taxon>Paracoccaceae</taxon>
        <taxon>Mangrovicoccus</taxon>
    </lineage>
</organism>
<accession>A0A8J7CYQ0</accession>
<dbReference type="Pfam" id="PF13673">
    <property type="entry name" value="Acetyltransf_10"/>
    <property type="match status" value="1"/>
</dbReference>
<dbReference type="SUPFAM" id="SSF55729">
    <property type="entry name" value="Acyl-CoA N-acyltransferases (Nat)"/>
    <property type="match status" value="1"/>
</dbReference>
<proteinExistence type="predicted"/>
<dbReference type="AlphaFoldDB" id="A0A8J7CYQ0"/>
<evidence type="ECO:0000259" key="1">
    <source>
        <dbReference type="PROSITE" id="PS51186"/>
    </source>
</evidence>
<evidence type="ECO:0000313" key="2">
    <source>
        <dbReference type="EMBL" id="MBE3636808.1"/>
    </source>
</evidence>
<evidence type="ECO:0000313" key="3">
    <source>
        <dbReference type="Proteomes" id="UP000609121"/>
    </source>
</evidence>
<dbReference type="Gene3D" id="3.40.630.30">
    <property type="match status" value="1"/>
</dbReference>
<name>A0A8J7CYQ0_9RHOB</name>
<keyword evidence="3" id="KW-1185">Reference proteome</keyword>
<dbReference type="PROSITE" id="PS51186">
    <property type="entry name" value="GNAT"/>
    <property type="match status" value="1"/>
</dbReference>
<dbReference type="GO" id="GO:0016747">
    <property type="term" value="F:acyltransferase activity, transferring groups other than amino-acyl groups"/>
    <property type="evidence" value="ECO:0007669"/>
    <property type="project" value="InterPro"/>
</dbReference>
<protein>
    <submittedName>
        <fullName evidence="2">GNAT family N-acetyltransferase</fullName>
    </submittedName>
</protein>
<sequence length="176" mass="18608">MTATLRRGGAGDADALARVFRACVLRGAREAYSPAQRLAWAGPAPDPGRWRAKLADTDIRIIEDRGQAVAFAGLKDACFDLLFVHPDHGGRGHARRLHDRLVAEARAAGTRMLTAHASHVSRPVFAHLGWQAGAAAEAARGGVMLGFTVMTLRLELPVQGVQGRTGGSSARPGSSQ</sequence>
<dbReference type="EMBL" id="JACVXA010000003">
    <property type="protein sequence ID" value="MBE3636808.1"/>
    <property type="molecule type" value="Genomic_DNA"/>
</dbReference>
<comment type="caution">
    <text evidence="2">The sequence shown here is derived from an EMBL/GenBank/DDBJ whole genome shotgun (WGS) entry which is preliminary data.</text>
</comment>
<dbReference type="Proteomes" id="UP000609121">
    <property type="component" value="Unassembled WGS sequence"/>
</dbReference>
<reference evidence="2" key="1">
    <citation type="submission" date="2020-09" db="EMBL/GenBank/DDBJ databases">
        <title>A novel bacterium of genus Mangrovicoccus, isolated from South China Sea.</title>
        <authorList>
            <person name="Huang H."/>
            <person name="Mo K."/>
            <person name="Hu Y."/>
        </authorList>
    </citation>
    <scope>NUCLEOTIDE SEQUENCE</scope>
    <source>
        <strain evidence="2">HB182678</strain>
    </source>
</reference>
<dbReference type="InterPro" id="IPR000182">
    <property type="entry name" value="GNAT_dom"/>
</dbReference>
<dbReference type="CDD" id="cd04301">
    <property type="entry name" value="NAT_SF"/>
    <property type="match status" value="1"/>
</dbReference>